<keyword evidence="1" id="KW-0472">Membrane</keyword>
<dbReference type="InterPro" id="IPR019251">
    <property type="entry name" value="DUF2231_TM"/>
</dbReference>
<evidence type="ECO:0000259" key="2">
    <source>
        <dbReference type="Pfam" id="PF09990"/>
    </source>
</evidence>
<name>A0ABU2BIU3_9MICC</name>
<accession>A0ABU2BIU3</accession>
<comment type="caution">
    <text evidence="3">The sequence shown here is derived from an EMBL/GenBank/DDBJ whole genome shotgun (WGS) entry which is preliminary data.</text>
</comment>
<dbReference type="Proteomes" id="UP001183817">
    <property type="component" value="Unassembled WGS sequence"/>
</dbReference>
<feature type="transmembrane region" description="Helical" evidence="1">
    <location>
        <begin position="113"/>
        <end position="132"/>
    </location>
</feature>
<gene>
    <name evidence="3" type="ORF">J2S64_002256</name>
</gene>
<feature type="transmembrane region" description="Helical" evidence="1">
    <location>
        <begin position="48"/>
        <end position="68"/>
    </location>
</feature>
<feature type="transmembrane region" description="Helical" evidence="1">
    <location>
        <begin position="16"/>
        <end position="36"/>
    </location>
</feature>
<dbReference type="RefSeq" id="WP_302263690.1">
    <property type="nucleotide sequence ID" value="NZ_BAAAWO010000001.1"/>
</dbReference>
<keyword evidence="1" id="KW-0812">Transmembrane</keyword>
<organism evidence="3 4">
    <name type="scientific">Paeniglutamicibacter sulfureus</name>
    <dbReference type="NCBI Taxonomy" id="43666"/>
    <lineage>
        <taxon>Bacteria</taxon>
        <taxon>Bacillati</taxon>
        <taxon>Actinomycetota</taxon>
        <taxon>Actinomycetes</taxon>
        <taxon>Micrococcales</taxon>
        <taxon>Micrococcaceae</taxon>
        <taxon>Paeniglutamicibacter</taxon>
    </lineage>
</organism>
<evidence type="ECO:0000256" key="1">
    <source>
        <dbReference type="SAM" id="Phobius"/>
    </source>
</evidence>
<sequence>MESRAKAAGHAIHQQLVVFPLGLLATAVVFDVIGLLTDNGRFTTASYLMIAAGVLSGLLAAVFGLIDFTGIPKETRAKRIGLLHGAGNTVMIVLFAISWWLRGNAEENVPGTMAFVLALLAAVIAMGTGWLGGELVGRLRVGIDDDANLDAPAKFTTHISLKKQ</sequence>
<dbReference type="Pfam" id="PF09990">
    <property type="entry name" value="DUF2231"/>
    <property type="match status" value="1"/>
</dbReference>
<evidence type="ECO:0000313" key="3">
    <source>
        <dbReference type="EMBL" id="MDR7358565.1"/>
    </source>
</evidence>
<feature type="domain" description="DUF2231" evidence="2">
    <location>
        <begin position="9"/>
        <end position="144"/>
    </location>
</feature>
<proteinExistence type="predicted"/>
<protein>
    <submittedName>
        <fullName evidence="3">Membrane protein</fullName>
    </submittedName>
</protein>
<feature type="transmembrane region" description="Helical" evidence="1">
    <location>
        <begin position="80"/>
        <end position="101"/>
    </location>
</feature>
<keyword evidence="4" id="KW-1185">Reference proteome</keyword>
<keyword evidence="1" id="KW-1133">Transmembrane helix</keyword>
<dbReference type="EMBL" id="JAVDYI010000001">
    <property type="protein sequence ID" value="MDR7358565.1"/>
    <property type="molecule type" value="Genomic_DNA"/>
</dbReference>
<evidence type="ECO:0000313" key="4">
    <source>
        <dbReference type="Proteomes" id="UP001183817"/>
    </source>
</evidence>
<reference evidence="3 4" key="1">
    <citation type="submission" date="2023-07" db="EMBL/GenBank/DDBJ databases">
        <title>Sequencing the genomes of 1000 actinobacteria strains.</title>
        <authorList>
            <person name="Klenk H.-P."/>
        </authorList>
    </citation>
    <scope>NUCLEOTIDE SEQUENCE [LARGE SCALE GENOMIC DNA]</scope>
    <source>
        <strain evidence="3 4">DSM 20167</strain>
    </source>
</reference>